<proteinExistence type="predicted"/>
<dbReference type="EMBL" id="KI913957">
    <property type="protein sequence ID" value="ETW05020.1"/>
    <property type="molecule type" value="Genomic_DNA"/>
</dbReference>
<protein>
    <recommendedName>
        <fullName evidence="2">Tc1-like transposase DDE domain-containing protein</fullName>
    </recommendedName>
</protein>
<dbReference type="GeneID" id="20081122"/>
<name>A0A024UFQ0_9STRA</name>
<dbReference type="VEuPathDB" id="FungiDB:H310_04072"/>
<dbReference type="AlphaFoldDB" id="A0A024UFQ0"/>
<reference evidence="1" key="1">
    <citation type="submission" date="2013-12" db="EMBL/GenBank/DDBJ databases">
        <title>The Genome Sequence of Aphanomyces invadans NJM9701.</title>
        <authorList>
            <consortium name="The Broad Institute Genomics Platform"/>
            <person name="Russ C."/>
            <person name="Tyler B."/>
            <person name="van West P."/>
            <person name="Dieguez-Uribeondo J."/>
            <person name="Young S.K."/>
            <person name="Zeng Q."/>
            <person name="Gargeya S."/>
            <person name="Fitzgerald M."/>
            <person name="Abouelleil A."/>
            <person name="Alvarado L."/>
            <person name="Chapman S.B."/>
            <person name="Gainer-Dewar J."/>
            <person name="Goldberg J."/>
            <person name="Griggs A."/>
            <person name="Gujja S."/>
            <person name="Hansen M."/>
            <person name="Howarth C."/>
            <person name="Imamovic A."/>
            <person name="Ireland A."/>
            <person name="Larimer J."/>
            <person name="McCowan C."/>
            <person name="Murphy C."/>
            <person name="Pearson M."/>
            <person name="Poon T.W."/>
            <person name="Priest M."/>
            <person name="Roberts A."/>
            <person name="Saif S."/>
            <person name="Shea T."/>
            <person name="Sykes S."/>
            <person name="Wortman J."/>
            <person name="Nusbaum C."/>
            <person name="Birren B."/>
        </authorList>
    </citation>
    <scope>NUCLEOTIDE SEQUENCE [LARGE SCALE GENOMIC DNA]</scope>
    <source>
        <strain evidence="1">NJM9701</strain>
    </source>
</reference>
<dbReference type="PANTHER" id="PTHR47169">
    <property type="entry name" value="OS01G0541250 PROTEIN"/>
    <property type="match status" value="1"/>
</dbReference>
<evidence type="ECO:0000313" key="1">
    <source>
        <dbReference type="EMBL" id="ETW05020.1"/>
    </source>
</evidence>
<organism evidence="1">
    <name type="scientific">Aphanomyces invadans</name>
    <dbReference type="NCBI Taxonomy" id="157072"/>
    <lineage>
        <taxon>Eukaryota</taxon>
        <taxon>Sar</taxon>
        <taxon>Stramenopiles</taxon>
        <taxon>Oomycota</taxon>
        <taxon>Saprolegniomycetes</taxon>
        <taxon>Saprolegniales</taxon>
        <taxon>Verrucalvaceae</taxon>
        <taxon>Aphanomyces</taxon>
    </lineage>
</organism>
<sequence>MTKVKRKFYVYEDEEMAQRSAKHKNHITKDMYLAAVTRPRYDYKSRRFFDGKLGIWPIVEDIVAQRSSKNGQKLIMDKVVPAIATKFPRSYHAKTVFLQQDNASPHCCITSEYIRSKGYQYIEVAKQLANSPDFNVLDLG</sequence>
<dbReference type="GO" id="GO:0003676">
    <property type="term" value="F:nucleic acid binding"/>
    <property type="evidence" value="ECO:0007669"/>
    <property type="project" value="InterPro"/>
</dbReference>
<gene>
    <name evidence="1" type="ORF">H310_04072</name>
</gene>
<dbReference type="Gene3D" id="3.30.420.10">
    <property type="entry name" value="Ribonuclease H-like superfamily/Ribonuclease H"/>
    <property type="match status" value="1"/>
</dbReference>
<dbReference type="InterPro" id="IPR036397">
    <property type="entry name" value="RNaseH_sf"/>
</dbReference>
<dbReference type="RefSeq" id="XP_008866458.1">
    <property type="nucleotide sequence ID" value="XM_008868236.1"/>
</dbReference>
<evidence type="ECO:0008006" key="2">
    <source>
        <dbReference type="Google" id="ProtNLM"/>
    </source>
</evidence>
<dbReference type="OrthoDB" id="123968at2759"/>
<accession>A0A024UFQ0</accession>